<dbReference type="InterPro" id="IPR034660">
    <property type="entry name" value="DinB/YfiT-like"/>
</dbReference>
<dbReference type="Gene3D" id="1.20.120.450">
    <property type="entry name" value="dinb family like domain"/>
    <property type="match status" value="1"/>
</dbReference>
<evidence type="ECO:0000313" key="3">
    <source>
        <dbReference type="Proteomes" id="UP000664369"/>
    </source>
</evidence>
<evidence type="ECO:0000313" key="2">
    <source>
        <dbReference type="EMBL" id="MBO2012959.1"/>
    </source>
</evidence>
<dbReference type="SUPFAM" id="SSF109854">
    <property type="entry name" value="DinB/YfiT-like putative metalloenzymes"/>
    <property type="match status" value="1"/>
</dbReference>
<feature type="domain" description="DinB-like" evidence="1">
    <location>
        <begin position="28"/>
        <end position="138"/>
    </location>
</feature>
<comment type="caution">
    <text evidence="2">The sequence shown here is derived from an EMBL/GenBank/DDBJ whole genome shotgun (WGS) entry which is preliminary data.</text>
</comment>
<protein>
    <submittedName>
        <fullName evidence="2">DinB family protein</fullName>
    </submittedName>
</protein>
<name>A0ABS3QNU9_9BACT</name>
<keyword evidence="3" id="KW-1185">Reference proteome</keyword>
<dbReference type="InterPro" id="IPR024775">
    <property type="entry name" value="DinB-like"/>
</dbReference>
<proteinExistence type="predicted"/>
<dbReference type="Proteomes" id="UP000664369">
    <property type="component" value="Unassembled WGS sequence"/>
</dbReference>
<reference evidence="2 3" key="1">
    <citation type="submission" date="2021-03" db="EMBL/GenBank/DDBJ databases">
        <authorList>
            <person name="Kim M.K."/>
        </authorList>
    </citation>
    <scope>NUCLEOTIDE SEQUENCE [LARGE SCALE GENOMIC DNA]</scope>
    <source>
        <strain evidence="2 3">BT442</strain>
    </source>
</reference>
<dbReference type="Pfam" id="PF12867">
    <property type="entry name" value="DinB_2"/>
    <property type="match status" value="1"/>
</dbReference>
<dbReference type="EMBL" id="JAGETZ010000023">
    <property type="protein sequence ID" value="MBO2012959.1"/>
    <property type="molecule type" value="Genomic_DNA"/>
</dbReference>
<organism evidence="2 3">
    <name type="scientific">Hymenobacter negativus</name>
    <dbReference type="NCBI Taxonomy" id="2795026"/>
    <lineage>
        <taxon>Bacteria</taxon>
        <taxon>Pseudomonadati</taxon>
        <taxon>Bacteroidota</taxon>
        <taxon>Cytophagia</taxon>
        <taxon>Cytophagales</taxon>
        <taxon>Hymenobacteraceae</taxon>
        <taxon>Hymenobacter</taxon>
    </lineage>
</organism>
<dbReference type="RefSeq" id="WP_208178699.1">
    <property type="nucleotide sequence ID" value="NZ_JAGETZ010000023.1"/>
</dbReference>
<sequence>MQKALLLDLLAQNEMTSGSVFHQVDCTNATWRLTAEAASAGFLLRHVGETINRFGLFLGQPTPIVNTTMGYSDNGQGRDVEASRALVAEGFAMLRRCIDSTPDAAWQEAVPTPFFGPVTRFRLFAHVLFHNSHHAGQIALTLKRGNHSPLLEPLALQK</sequence>
<gene>
    <name evidence="2" type="ORF">J4E00_28110</name>
</gene>
<accession>A0ABS3QNU9</accession>
<evidence type="ECO:0000259" key="1">
    <source>
        <dbReference type="Pfam" id="PF12867"/>
    </source>
</evidence>